<accession>A0A4Z1E0L1</accession>
<evidence type="ECO:0000256" key="2">
    <source>
        <dbReference type="ARBA" id="ARBA00022679"/>
    </source>
</evidence>
<sequence length="392" mass="42063">MSTSFGFVSTYPDTPCGIATYSRSLSEHLEALGVEVGVVRLVERPTRLERPVIHAWETEGPPSDVARQAERAARALDPYDVVLLQHEYGIFGGDDGEDVLQLVRRLRLPLVTVAHTVLSAPTPHQRKVLDAVVAASDAVVTMTRTAHDRLVRDWGVPPEKVHVIAHGAPASFAAPRSEPAGGEPTILTWGLLSPGKGIEWAIMAMADLRERGVRARYRVVGQTHPRVLEHHGDVYRHSLEQLVHDLGLPDVVEFDPRYLDAEELGAVVAAADVVLLPYDSLEQVTSGVLVEAVAAGKPVVATRFPHAVELLEGGVGGLVPRRNPAAAADALQRVLSEHEVAGSMAASARELSASLLWPVVATQHLALARSVAAGSSRGGPVSARDPRLEWVP</sequence>
<dbReference type="PANTHER" id="PTHR12526">
    <property type="entry name" value="GLYCOSYLTRANSFERASE"/>
    <property type="match status" value="1"/>
</dbReference>
<dbReference type="AlphaFoldDB" id="A0A4Z1E0L1"/>
<dbReference type="OrthoDB" id="9765330at2"/>
<keyword evidence="2 4" id="KW-0808">Transferase</keyword>
<reference evidence="4 5" key="1">
    <citation type="submission" date="2018-11" db="EMBL/GenBank/DDBJ databases">
        <title>Complete genome sequencing of the Actinobacteria Serinibacter sp. K3-2.</title>
        <authorList>
            <person name="Rakitin A.L."/>
            <person name="Beletsky A.V."/>
            <person name="Mardanov A.V."/>
            <person name="Ravin N.V."/>
            <person name="Gromova A.S."/>
            <person name="Filippova S.N."/>
            <person name="Gal'Chenko V.F."/>
        </authorList>
    </citation>
    <scope>NUCLEOTIDE SEQUENCE [LARGE SCALE GENOMIC DNA]</scope>
    <source>
        <strain evidence="4 5">K3-2</strain>
    </source>
</reference>
<dbReference type="RefSeq" id="WP_135849438.1">
    <property type="nucleotide sequence ID" value="NZ_RHPJ01000002.1"/>
</dbReference>
<dbReference type="SUPFAM" id="SSF53756">
    <property type="entry name" value="UDP-Glycosyltransferase/glycogen phosphorylase"/>
    <property type="match status" value="1"/>
</dbReference>
<evidence type="ECO:0000256" key="1">
    <source>
        <dbReference type="ARBA" id="ARBA00022676"/>
    </source>
</evidence>
<proteinExistence type="predicted"/>
<dbReference type="PANTHER" id="PTHR12526:SF572">
    <property type="entry name" value="BLL5144 PROTEIN"/>
    <property type="match status" value="1"/>
</dbReference>
<dbReference type="EMBL" id="RHPJ01000002">
    <property type="protein sequence ID" value="TGO05434.1"/>
    <property type="molecule type" value="Genomic_DNA"/>
</dbReference>
<evidence type="ECO:0000313" key="5">
    <source>
        <dbReference type="Proteomes" id="UP000297318"/>
    </source>
</evidence>
<protein>
    <submittedName>
        <fullName evidence="4">Glycosyltransferase</fullName>
    </submittedName>
</protein>
<comment type="caution">
    <text evidence="4">The sequence shown here is derived from an EMBL/GenBank/DDBJ whole genome shotgun (WGS) entry which is preliminary data.</text>
</comment>
<evidence type="ECO:0000313" key="4">
    <source>
        <dbReference type="EMBL" id="TGO05434.1"/>
    </source>
</evidence>
<organism evidence="4 5">
    <name type="scientific">Serinibacter arcticus</name>
    <dbReference type="NCBI Taxonomy" id="1655435"/>
    <lineage>
        <taxon>Bacteria</taxon>
        <taxon>Bacillati</taxon>
        <taxon>Actinomycetota</taxon>
        <taxon>Actinomycetes</taxon>
        <taxon>Micrococcales</taxon>
        <taxon>Beutenbergiaceae</taxon>
        <taxon>Serinibacter</taxon>
    </lineage>
</organism>
<evidence type="ECO:0000259" key="3">
    <source>
        <dbReference type="Pfam" id="PF13439"/>
    </source>
</evidence>
<dbReference type="Proteomes" id="UP000297318">
    <property type="component" value="Unassembled WGS sequence"/>
</dbReference>
<dbReference type="Pfam" id="PF13439">
    <property type="entry name" value="Glyco_transf_4"/>
    <property type="match status" value="1"/>
</dbReference>
<keyword evidence="5" id="KW-1185">Reference proteome</keyword>
<dbReference type="Pfam" id="PF13692">
    <property type="entry name" value="Glyco_trans_1_4"/>
    <property type="match status" value="1"/>
</dbReference>
<dbReference type="GO" id="GO:0016757">
    <property type="term" value="F:glycosyltransferase activity"/>
    <property type="evidence" value="ECO:0007669"/>
    <property type="project" value="UniProtKB-KW"/>
</dbReference>
<dbReference type="InterPro" id="IPR028098">
    <property type="entry name" value="Glyco_trans_4-like_N"/>
</dbReference>
<keyword evidence="1" id="KW-0328">Glycosyltransferase</keyword>
<feature type="domain" description="Glycosyltransferase subfamily 4-like N-terminal" evidence="3">
    <location>
        <begin position="17"/>
        <end position="168"/>
    </location>
</feature>
<name>A0A4Z1E0L1_9MICO</name>
<gene>
    <name evidence="4" type="ORF">SERN_1438</name>
</gene>
<dbReference type="Gene3D" id="3.40.50.2000">
    <property type="entry name" value="Glycogen Phosphorylase B"/>
    <property type="match status" value="2"/>
</dbReference>